<name>A0A3B1AJ45_9ZZZZ</name>
<dbReference type="Pfam" id="PF00126">
    <property type="entry name" value="HTH_1"/>
    <property type="match status" value="1"/>
</dbReference>
<evidence type="ECO:0000313" key="6">
    <source>
        <dbReference type="EMBL" id="VAW92686.1"/>
    </source>
</evidence>
<dbReference type="InterPro" id="IPR000847">
    <property type="entry name" value="LysR_HTH_N"/>
</dbReference>
<keyword evidence="4" id="KW-0804">Transcription</keyword>
<dbReference type="SUPFAM" id="SSF46785">
    <property type="entry name" value="Winged helix' DNA-binding domain"/>
    <property type="match status" value="1"/>
</dbReference>
<evidence type="ECO:0000256" key="3">
    <source>
        <dbReference type="ARBA" id="ARBA00023125"/>
    </source>
</evidence>
<dbReference type="GO" id="GO:0000976">
    <property type="term" value="F:transcription cis-regulatory region binding"/>
    <property type="evidence" value="ECO:0007669"/>
    <property type="project" value="TreeGrafter"/>
</dbReference>
<dbReference type="AlphaFoldDB" id="A0A3B1AJ45"/>
<evidence type="ECO:0000256" key="4">
    <source>
        <dbReference type="ARBA" id="ARBA00023163"/>
    </source>
</evidence>
<dbReference type="EMBL" id="UOFT01000027">
    <property type="protein sequence ID" value="VAW92686.1"/>
    <property type="molecule type" value="Genomic_DNA"/>
</dbReference>
<keyword evidence="2" id="KW-0805">Transcription regulation</keyword>
<dbReference type="Gene3D" id="1.10.10.10">
    <property type="entry name" value="Winged helix-like DNA-binding domain superfamily/Winged helix DNA-binding domain"/>
    <property type="match status" value="1"/>
</dbReference>
<proteinExistence type="inferred from homology"/>
<dbReference type="PANTHER" id="PTHR30126">
    <property type="entry name" value="HTH-TYPE TRANSCRIPTIONAL REGULATOR"/>
    <property type="match status" value="1"/>
</dbReference>
<dbReference type="SUPFAM" id="SSF53850">
    <property type="entry name" value="Periplasmic binding protein-like II"/>
    <property type="match status" value="1"/>
</dbReference>
<protein>
    <recommendedName>
        <fullName evidence="5">HTH lysR-type domain-containing protein</fullName>
    </recommendedName>
</protein>
<dbReference type="InterPro" id="IPR036388">
    <property type="entry name" value="WH-like_DNA-bd_sf"/>
</dbReference>
<feature type="domain" description="HTH lysR-type" evidence="5">
    <location>
        <begin position="7"/>
        <end position="64"/>
    </location>
</feature>
<dbReference type="Pfam" id="PF03466">
    <property type="entry name" value="LysR_substrate"/>
    <property type="match status" value="1"/>
</dbReference>
<gene>
    <name evidence="6" type="ORF">MNBD_GAMMA23-2489</name>
</gene>
<evidence type="ECO:0000256" key="1">
    <source>
        <dbReference type="ARBA" id="ARBA00009437"/>
    </source>
</evidence>
<dbReference type="PROSITE" id="PS50931">
    <property type="entry name" value="HTH_LYSR"/>
    <property type="match status" value="1"/>
</dbReference>
<sequence length="300" mass="33706">MEYKKLPDLSGLAALRAVVEHGGVSSAAAILSIGQPAVTKRLRALDACYGATLMERVAGRLRLTAPGKKVYTFAVQTLDRNTLLTEDLQSLSEGTNLLRLEVTYSIGDHFLPKLLVQFSERFPQCKINSRLGYSKGIQTRLVTGLADLAIMENAPDHPDILVQKWLEDELWLTVGPRHPLAHGNIKAIEIPQLEQFSYVLRERQAAVRETTDEALQNIGITNLNVKMEVGSTDAIVEILLRGSHASFLPRFIVEKYVAKSELFHIRVSNLYIKRTLWIARNRASLDHHVAESFIRLLREY</sequence>
<reference evidence="6" key="1">
    <citation type="submission" date="2018-06" db="EMBL/GenBank/DDBJ databases">
        <authorList>
            <person name="Zhirakovskaya E."/>
        </authorList>
    </citation>
    <scope>NUCLEOTIDE SEQUENCE</scope>
</reference>
<organism evidence="6">
    <name type="scientific">hydrothermal vent metagenome</name>
    <dbReference type="NCBI Taxonomy" id="652676"/>
    <lineage>
        <taxon>unclassified sequences</taxon>
        <taxon>metagenomes</taxon>
        <taxon>ecological metagenomes</taxon>
    </lineage>
</organism>
<accession>A0A3B1AJ45</accession>
<dbReference type="PANTHER" id="PTHR30126:SF40">
    <property type="entry name" value="HTH-TYPE TRANSCRIPTIONAL REGULATOR GLTR"/>
    <property type="match status" value="1"/>
</dbReference>
<dbReference type="Gene3D" id="3.40.190.290">
    <property type="match status" value="1"/>
</dbReference>
<dbReference type="InterPro" id="IPR005119">
    <property type="entry name" value="LysR_subst-bd"/>
</dbReference>
<dbReference type="InterPro" id="IPR036390">
    <property type="entry name" value="WH_DNA-bd_sf"/>
</dbReference>
<comment type="similarity">
    <text evidence="1">Belongs to the LysR transcriptional regulatory family.</text>
</comment>
<evidence type="ECO:0000259" key="5">
    <source>
        <dbReference type="PROSITE" id="PS50931"/>
    </source>
</evidence>
<keyword evidence="3" id="KW-0238">DNA-binding</keyword>
<evidence type="ECO:0000256" key="2">
    <source>
        <dbReference type="ARBA" id="ARBA00023015"/>
    </source>
</evidence>
<dbReference type="GO" id="GO:0003700">
    <property type="term" value="F:DNA-binding transcription factor activity"/>
    <property type="evidence" value="ECO:0007669"/>
    <property type="project" value="InterPro"/>
</dbReference>